<reference evidence="4" key="1">
    <citation type="journal article" date="2013" name="Nature">
        <title>Pan genome of the phytoplankton Emiliania underpins its global distribution.</title>
        <authorList>
            <person name="Read B.A."/>
            <person name="Kegel J."/>
            <person name="Klute M.J."/>
            <person name="Kuo A."/>
            <person name="Lefebvre S.C."/>
            <person name="Maumus F."/>
            <person name="Mayer C."/>
            <person name="Miller J."/>
            <person name="Monier A."/>
            <person name="Salamov A."/>
            <person name="Young J."/>
            <person name="Aguilar M."/>
            <person name="Claverie J.M."/>
            <person name="Frickenhaus S."/>
            <person name="Gonzalez K."/>
            <person name="Herman E.K."/>
            <person name="Lin Y.C."/>
            <person name="Napier J."/>
            <person name="Ogata H."/>
            <person name="Sarno A.F."/>
            <person name="Shmutz J."/>
            <person name="Schroeder D."/>
            <person name="de Vargas C."/>
            <person name="Verret F."/>
            <person name="von Dassow P."/>
            <person name="Valentin K."/>
            <person name="Van de Peer Y."/>
            <person name="Wheeler G."/>
            <person name="Dacks J.B."/>
            <person name="Delwiche C.F."/>
            <person name="Dyhrman S.T."/>
            <person name="Glockner G."/>
            <person name="John U."/>
            <person name="Richards T."/>
            <person name="Worden A.Z."/>
            <person name="Zhang X."/>
            <person name="Grigoriev I.V."/>
            <person name="Allen A.E."/>
            <person name="Bidle K."/>
            <person name="Borodovsky M."/>
            <person name="Bowler C."/>
            <person name="Brownlee C."/>
            <person name="Cock J.M."/>
            <person name="Elias M."/>
            <person name="Gladyshev V.N."/>
            <person name="Groth M."/>
            <person name="Guda C."/>
            <person name="Hadaegh A."/>
            <person name="Iglesias-Rodriguez M.D."/>
            <person name="Jenkins J."/>
            <person name="Jones B.M."/>
            <person name="Lawson T."/>
            <person name="Leese F."/>
            <person name="Lindquist E."/>
            <person name="Lobanov A."/>
            <person name="Lomsadze A."/>
            <person name="Malik S.B."/>
            <person name="Marsh M.E."/>
            <person name="Mackinder L."/>
            <person name="Mock T."/>
            <person name="Mueller-Roeber B."/>
            <person name="Pagarete A."/>
            <person name="Parker M."/>
            <person name="Probert I."/>
            <person name="Quesneville H."/>
            <person name="Raines C."/>
            <person name="Rensing S.A."/>
            <person name="Riano-Pachon D.M."/>
            <person name="Richier S."/>
            <person name="Rokitta S."/>
            <person name="Shiraiwa Y."/>
            <person name="Soanes D.M."/>
            <person name="van der Giezen M."/>
            <person name="Wahlund T.M."/>
            <person name="Williams B."/>
            <person name="Wilson W."/>
            <person name="Wolfe G."/>
            <person name="Wurch L.L."/>
        </authorList>
    </citation>
    <scope>NUCLEOTIDE SEQUENCE</scope>
</reference>
<feature type="signal peptide" evidence="2">
    <location>
        <begin position="1"/>
        <end position="15"/>
    </location>
</feature>
<dbReference type="Proteomes" id="UP000013827">
    <property type="component" value="Unassembled WGS sequence"/>
</dbReference>
<dbReference type="HOGENOM" id="CLU_507622_0_0_1"/>
<dbReference type="AlphaFoldDB" id="A0A0D3KPG4"/>
<reference evidence="3" key="2">
    <citation type="submission" date="2024-10" db="UniProtKB">
        <authorList>
            <consortium name="EnsemblProtists"/>
        </authorList>
    </citation>
    <scope>IDENTIFICATION</scope>
</reference>
<evidence type="ECO:0000313" key="4">
    <source>
        <dbReference type="Proteomes" id="UP000013827"/>
    </source>
</evidence>
<dbReference type="eggNOG" id="ENOG502S3NP">
    <property type="taxonomic scope" value="Eukaryota"/>
</dbReference>
<dbReference type="EnsemblProtists" id="EOD37649">
    <property type="protein sequence ID" value="EOD37649"/>
    <property type="gene ID" value="EMIHUDRAFT_225221"/>
</dbReference>
<evidence type="ECO:0000256" key="2">
    <source>
        <dbReference type="SAM" id="SignalP"/>
    </source>
</evidence>
<dbReference type="KEGG" id="ehx:EMIHUDRAFT_225221"/>
<keyword evidence="1" id="KW-0812">Transmembrane</keyword>
<feature type="chain" id="PRO_5044264997" evidence="2">
    <location>
        <begin position="16"/>
        <end position="516"/>
    </location>
</feature>
<evidence type="ECO:0000256" key="1">
    <source>
        <dbReference type="SAM" id="Phobius"/>
    </source>
</evidence>
<proteinExistence type="predicted"/>
<sequence>MRLLLALAIATGAQASYERVVGYQPGSQVTDHCAVDLDQAAMEAALGLATPDYDAALAVYTGGGHSKSYAALTLQSGLPAALSKGDPLSGTDQDGLPVAGKAYAAYAAGATEIRFQYITSDFTTSSGGTSDANRHVGCFVGGLSSQTSPYVPVTGGCLGTPPFSITSPTLGPLAVSAIEHKNGRDIEGFSTAAQAKMYDSCPGCPYDEYKKFYDYYGDYMYADTWVKAALQGSATSFTNGNVDFSTSGANDDASRIQGAKKGSAYMNVWMYVIREFEDAIDDCQKDCIHCNDDPGVCFYTGGMVQPDTSADQASGQSKVNQDLAREFALGQLELQLGQCDNVRPIVERTTNLMRIPLIQGTMRYAYKVDKLGGLEKEKAEGYTFAAAVLPALHFCSAADATIVYDNMKQGATSTSHAAVKTAFERNYACLGITCADVGGLWNSGLIDYYDGATPCVDSSTSDDDDDSLSSGAIAGIAVGAGIAALLLGVVTYMAIREKNGKPVFTPYIESKDAPGA</sequence>
<dbReference type="GeneID" id="17282918"/>
<keyword evidence="1" id="KW-1133">Transmembrane helix</keyword>
<accession>A0A0D3KPG4</accession>
<feature type="transmembrane region" description="Helical" evidence="1">
    <location>
        <begin position="472"/>
        <end position="495"/>
    </location>
</feature>
<evidence type="ECO:0000313" key="3">
    <source>
        <dbReference type="EnsemblProtists" id="EOD37649"/>
    </source>
</evidence>
<keyword evidence="2" id="KW-0732">Signal</keyword>
<organism evidence="3 4">
    <name type="scientific">Emiliania huxleyi (strain CCMP1516)</name>
    <dbReference type="NCBI Taxonomy" id="280463"/>
    <lineage>
        <taxon>Eukaryota</taxon>
        <taxon>Haptista</taxon>
        <taxon>Haptophyta</taxon>
        <taxon>Prymnesiophyceae</taxon>
        <taxon>Isochrysidales</taxon>
        <taxon>Noelaerhabdaceae</taxon>
        <taxon>Emiliania</taxon>
    </lineage>
</organism>
<dbReference type="RefSeq" id="XP_005790078.1">
    <property type="nucleotide sequence ID" value="XM_005790021.1"/>
</dbReference>
<keyword evidence="4" id="KW-1185">Reference proteome</keyword>
<protein>
    <submittedName>
        <fullName evidence="3">Uncharacterized protein</fullName>
    </submittedName>
</protein>
<keyword evidence="1" id="KW-0472">Membrane</keyword>
<name>A0A0D3KPG4_EMIH1</name>
<dbReference type="PaxDb" id="2903-EOD37649"/>
<dbReference type="OMA" id="CNSARAT"/>